<dbReference type="OrthoDB" id="296793at2759"/>
<evidence type="ECO:0000313" key="1">
    <source>
        <dbReference type="EMBL" id="GBP25118.1"/>
    </source>
</evidence>
<dbReference type="Proteomes" id="UP000299102">
    <property type="component" value="Unassembled WGS sequence"/>
</dbReference>
<proteinExistence type="predicted"/>
<reference evidence="1 2" key="1">
    <citation type="journal article" date="2019" name="Commun. Biol.">
        <title>The bagworm genome reveals a unique fibroin gene that provides high tensile strength.</title>
        <authorList>
            <person name="Kono N."/>
            <person name="Nakamura H."/>
            <person name="Ohtoshi R."/>
            <person name="Tomita M."/>
            <person name="Numata K."/>
            <person name="Arakawa K."/>
        </authorList>
    </citation>
    <scope>NUCLEOTIDE SEQUENCE [LARGE SCALE GENOMIC DNA]</scope>
</reference>
<dbReference type="EMBL" id="BGZK01000169">
    <property type="protein sequence ID" value="GBP25118.1"/>
    <property type="molecule type" value="Genomic_DNA"/>
</dbReference>
<accession>A0A4C1UFE3</accession>
<gene>
    <name evidence="1" type="ORF">EVAR_19599_1</name>
</gene>
<organism evidence="1 2">
    <name type="scientific">Eumeta variegata</name>
    <name type="common">Bagworm moth</name>
    <name type="synonym">Eumeta japonica</name>
    <dbReference type="NCBI Taxonomy" id="151549"/>
    <lineage>
        <taxon>Eukaryota</taxon>
        <taxon>Metazoa</taxon>
        <taxon>Ecdysozoa</taxon>
        <taxon>Arthropoda</taxon>
        <taxon>Hexapoda</taxon>
        <taxon>Insecta</taxon>
        <taxon>Pterygota</taxon>
        <taxon>Neoptera</taxon>
        <taxon>Endopterygota</taxon>
        <taxon>Lepidoptera</taxon>
        <taxon>Glossata</taxon>
        <taxon>Ditrysia</taxon>
        <taxon>Tineoidea</taxon>
        <taxon>Psychidae</taxon>
        <taxon>Oiketicinae</taxon>
        <taxon>Eumeta</taxon>
    </lineage>
</organism>
<keyword evidence="2" id="KW-1185">Reference proteome</keyword>
<evidence type="ECO:0000313" key="2">
    <source>
        <dbReference type="Proteomes" id="UP000299102"/>
    </source>
</evidence>
<name>A0A4C1UFE3_EUMVA</name>
<protein>
    <submittedName>
        <fullName evidence="1">Uncharacterized protein</fullName>
    </submittedName>
</protein>
<comment type="caution">
    <text evidence="1">The sequence shown here is derived from an EMBL/GenBank/DDBJ whole genome shotgun (WGS) entry which is preliminary data.</text>
</comment>
<sequence>MSDSPPSPFTIIAIPVSLDTLIPLQEVSNAPVTPLRLRVSMDGGDNLLFGGSPARLPLEYTIRKKYGFVCKSTVNLGCVGLLVLAVF</sequence>
<dbReference type="AlphaFoldDB" id="A0A4C1UFE3"/>